<dbReference type="CDD" id="cd03224">
    <property type="entry name" value="ABC_TM1139_LivF_branched"/>
    <property type="match status" value="1"/>
</dbReference>
<keyword evidence="5" id="KW-0029">Amino-acid transport</keyword>
<dbReference type="GO" id="GO:0015658">
    <property type="term" value="F:branched-chain amino acid transmembrane transporter activity"/>
    <property type="evidence" value="ECO:0007669"/>
    <property type="project" value="TreeGrafter"/>
</dbReference>
<evidence type="ECO:0000259" key="6">
    <source>
        <dbReference type="PROSITE" id="PS50893"/>
    </source>
</evidence>
<dbReference type="Proteomes" id="UP000637002">
    <property type="component" value="Unassembled WGS sequence"/>
</dbReference>
<proteinExistence type="inferred from homology"/>
<organism evidence="7 8">
    <name type="scientific">Chelatococcus reniformis</name>
    <dbReference type="NCBI Taxonomy" id="1494448"/>
    <lineage>
        <taxon>Bacteria</taxon>
        <taxon>Pseudomonadati</taxon>
        <taxon>Pseudomonadota</taxon>
        <taxon>Alphaproteobacteria</taxon>
        <taxon>Hyphomicrobiales</taxon>
        <taxon>Chelatococcaceae</taxon>
        <taxon>Chelatococcus</taxon>
    </lineage>
</organism>
<dbReference type="GO" id="GO:0015807">
    <property type="term" value="P:L-amino acid transport"/>
    <property type="evidence" value="ECO:0007669"/>
    <property type="project" value="TreeGrafter"/>
</dbReference>
<dbReference type="Gene3D" id="3.40.50.300">
    <property type="entry name" value="P-loop containing nucleotide triphosphate hydrolases"/>
    <property type="match status" value="1"/>
</dbReference>
<dbReference type="InterPro" id="IPR003593">
    <property type="entry name" value="AAA+_ATPase"/>
</dbReference>
<dbReference type="EMBL" id="BMGG01000011">
    <property type="protein sequence ID" value="GGC89297.1"/>
    <property type="molecule type" value="Genomic_DNA"/>
</dbReference>
<dbReference type="RefSeq" id="WP_188612278.1">
    <property type="nucleotide sequence ID" value="NZ_BMGG01000011.1"/>
</dbReference>
<evidence type="ECO:0000256" key="2">
    <source>
        <dbReference type="ARBA" id="ARBA00022448"/>
    </source>
</evidence>
<evidence type="ECO:0000256" key="4">
    <source>
        <dbReference type="ARBA" id="ARBA00022840"/>
    </source>
</evidence>
<dbReference type="Pfam" id="PF00005">
    <property type="entry name" value="ABC_tran"/>
    <property type="match status" value="1"/>
</dbReference>
<keyword evidence="8" id="KW-1185">Reference proteome</keyword>
<dbReference type="GO" id="GO:0016887">
    <property type="term" value="F:ATP hydrolysis activity"/>
    <property type="evidence" value="ECO:0007669"/>
    <property type="project" value="InterPro"/>
</dbReference>
<dbReference type="InterPro" id="IPR017871">
    <property type="entry name" value="ABC_transporter-like_CS"/>
</dbReference>
<reference evidence="7" key="2">
    <citation type="submission" date="2020-09" db="EMBL/GenBank/DDBJ databases">
        <authorList>
            <person name="Sun Q."/>
            <person name="Zhou Y."/>
        </authorList>
    </citation>
    <scope>NUCLEOTIDE SEQUENCE</scope>
    <source>
        <strain evidence="7">CGMCC 1.12919</strain>
    </source>
</reference>
<dbReference type="PANTHER" id="PTHR43820">
    <property type="entry name" value="HIGH-AFFINITY BRANCHED-CHAIN AMINO ACID TRANSPORT ATP-BINDING PROTEIN LIVF"/>
    <property type="match status" value="1"/>
</dbReference>
<evidence type="ECO:0000256" key="3">
    <source>
        <dbReference type="ARBA" id="ARBA00022741"/>
    </source>
</evidence>
<dbReference type="SMART" id="SM00382">
    <property type="entry name" value="AAA"/>
    <property type="match status" value="1"/>
</dbReference>
<gene>
    <name evidence="7" type="ORF">GCM10010994_53940</name>
</gene>
<feature type="domain" description="ABC transporter" evidence="6">
    <location>
        <begin position="4"/>
        <end position="239"/>
    </location>
</feature>
<evidence type="ECO:0000256" key="1">
    <source>
        <dbReference type="ARBA" id="ARBA00005417"/>
    </source>
</evidence>
<dbReference type="InterPro" id="IPR027417">
    <property type="entry name" value="P-loop_NTPase"/>
</dbReference>
<protein>
    <submittedName>
        <fullName evidence="7">ABC transporter ATP-binding protein</fullName>
    </submittedName>
</protein>
<dbReference type="PANTHER" id="PTHR43820:SF4">
    <property type="entry name" value="HIGH-AFFINITY BRANCHED-CHAIN AMINO ACID TRANSPORT ATP-BINDING PROTEIN LIVF"/>
    <property type="match status" value="1"/>
</dbReference>
<dbReference type="SUPFAM" id="SSF52540">
    <property type="entry name" value="P-loop containing nucleoside triphosphate hydrolases"/>
    <property type="match status" value="1"/>
</dbReference>
<accession>A0A916UUM1</accession>
<dbReference type="PROSITE" id="PS50893">
    <property type="entry name" value="ABC_TRANSPORTER_2"/>
    <property type="match status" value="1"/>
</dbReference>
<evidence type="ECO:0000313" key="7">
    <source>
        <dbReference type="EMBL" id="GGC89297.1"/>
    </source>
</evidence>
<dbReference type="InterPro" id="IPR003439">
    <property type="entry name" value="ABC_transporter-like_ATP-bd"/>
</dbReference>
<dbReference type="GO" id="GO:0005524">
    <property type="term" value="F:ATP binding"/>
    <property type="evidence" value="ECO:0007669"/>
    <property type="project" value="UniProtKB-KW"/>
</dbReference>
<evidence type="ECO:0000256" key="5">
    <source>
        <dbReference type="ARBA" id="ARBA00022970"/>
    </source>
</evidence>
<keyword evidence="3" id="KW-0547">Nucleotide-binding</keyword>
<reference evidence="7" key="1">
    <citation type="journal article" date="2014" name="Int. J. Syst. Evol. Microbiol.">
        <title>Complete genome sequence of Corynebacterium casei LMG S-19264T (=DSM 44701T), isolated from a smear-ripened cheese.</title>
        <authorList>
            <consortium name="US DOE Joint Genome Institute (JGI-PGF)"/>
            <person name="Walter F."/>
            <person name="Albersmeier A."/>
            <person name="Kalinowski J."/>
            <person name="Ruckert C."/>
        </authorList>
    </citation>
    <scope>NUCLEOTIDE SEQUENCE</scope>
    <source>
        <strain evidence="7">CGMCC 1.12919</strain>
    </source>
</reference>
<comment type="similarity">
    <text evidence="1">Belongs to the ABC transporter superfamily.</text>
</comment>
<dbReference type="InterPro" id="IPR052156">
    <property type="entry name" value="BCAA_Transport_ATP-bd_LivF"/>
</dbReference>
<comment type="caution">
    <text evidence="7">The sequence shown here is derived from an EMBL/GenBank/DDBJ whole genome shotgun (WGS) entry which is preliminary data.</text>
</comment>
<keyword evidence="2" id="KW-0813">Transport</keyword>
<evidence type="ECO:0000313" key="8">
    <source>
        <dbReference type="Proteomes" id="UP000637002"/>
    </source>
</evidence>
<dbReference type="AlphaFoldDB" id="A0A916UUM1"/>
<name>A0A916UUM1_9HYPH</name>
<keyword evidence="4 7" id="KW-0067">ATP-binding</keyword>
<dbReference type="PROSITE" id="PS00211">
    <property type="entry name" value="ABC_TRANSPORTER_1"/>
    <property type="match status" value="1"/>
</dbReference>
<sequence>MNVLDAADLTVRYGGSVALRDATLAVGAGRLVAVAGANGAGKSTLVNACAGWSRGHASIAGDVRLDGRSVARLAAYRRARLGIQCVPEGKNVFGELTVEENFALVPAVPREAGRHVFSREDVLGLFPRLHERRTHKGSALSGGERQMLAIGRALLAGPRILLLDEPSVGLAPRLIFDVLTVVRRLVDDGLAVLLVEQNVSAALDVADELYLIERGRIVGHGDAAAMRQDERIAQAYLGGLAEVEP</sequence>